<proteinExistence type="predicted"/>
<dbReference type="EMBL" id="APND01000005">
    <property type="protein sequence ID" value="MES1930687.1"/>
    <property type="molecule type" value="Genomic_DNA"/>
</dbReference>
<dbReference type="SUPFAM" id="SSF56059">
    <property type="entry name" value="Glutathione synthetase ATP-binding domain-like"/>
    <property type="match status" value="1"/>
</dbReference>
<keyword evidence="1" id="KW-0067">ATP-binding</keyword>
<dbReference type="Gene3D" id="3.30.470.20">
    <property type="entry name" value="ATP-grasp fold, B domain"/>
    <property type="match status" value="1"/>
</dbReference>
<keyword evidence="4" id="KW-1185">Reference proteome</keyword>
<dbReference type="Proteomes" id="UP001460888">
    <property type="component" value="Unassembled WGS sequence"/>
</dbReference>
<feature type="domain" description="ATP-grasp" evidence="2">
    <location>
        <begin position="125"/>
        <end position="319"/>
    </location>
</feature>
<keyword evidence="1" id="KW-0547">Nucleotide-binding</keyword>
<accession>A0ABV2B526</accession>
<evidence type="ECO:0000256" key="1">
    <source>
        <dbReference type="PROSITE-ProRule" id="PRU00409"/>
    </source>
</evidence>
<organism evidence="3 4">
    <name type="scientific">Salinisphaera dokdonensis CL-ES53</name>
    <dbReference type="NCBI Taxonomy" id="1304272"/>
    <lineage>
        <taxon>Bacteria</taxon>
        <taxon>Pseudomonadati</taxon>
        <taxon>Pseudomonadota</taxon>
        <taxon>Gammaproteobacteria</taxon>
        <taxon>Salinisphaerales</taxon>
        <taxon>Salinisphaeraceae</taxon>
        <taxon>Salinisphaera</taxon>
    </lineage>
</organism>
<reference evidence="3 4" key="1">
    <citation type="submission" date="2013-03" db="EMBL/GenBank/DDBJ databases">
        <title>Salinisphaera dokdonensis CL-ES53 Genome Sequencing.</title>
        <authorList>
            <person name="Li C."/>
            <person name="Lai Q."/>
            <person name="Shao Z."/>
        </authorList>
    </citation>
    <scope>NUCLEOTIDE SEQUENCE [LARGE SCALE GENOMIC DNA]</scope>
    <source>
        <strain evidence="3 4">CL-ES53</strain>
    </source>
</reference>
<evidence type="ECO:0000313" key="4">
    <source>
        <dbReference type="Proteomes" id="UP001460888"/>
    </source>
</evidence>
<evidence type="ECO:0000259" key="2">
    <source>
        <dbReference type="PROSITE" id="PS50975"/>
    </source>
</evidence>
<evidence type="ECO:0000313" key="3">
    <source>
        <dbReference type="EMBL" id="MES1930687.1"/>
    </source>
</evidence>
<dbReference type="RefSeq" id="WP_353113122.1">
    <property type="nucleotide sequence ID" value="NZ_APND01000005.1"/>
</dbReference>
<dbReference type="InterPro" id="IPR011761">
    <property type="entry name" value="ATP-grasp"/>
</dbReference>
<name>A0ABV2B526_9GAMM</name>
<dbReference type="SUPFAM" id="SSF51971">
    <property type="entry name" value="Nucleotide-binding domain"/>
    <property type="match status" value="1"/>
</dbReference>
<gene>
    <name evidence="3" type="ORF">SADO_15604</name>
</gene>
<protein>
    <submittedName>
        <fullName evidence="3">ATP-grasp enzyme</fullName>
    </submittedName>
</protein>
<comment type="caution">
    <text evidence="3">The sequence shown here is derived from an EMBL/GenBank/DDBJ whole genome shotgun (WGS) entry which is preliminary data.</text>
</comment>
<dbReference type="PROSITE" id="PS50975">
    <property type="entry name" value="ATP_GRASP"/>
    <property type="match status" value="1"/>
</dbReference>
<sequence>MFLKARYSVPAIVLGAGVNGLGVVRSLARAGVPVHLADPDMHSSGARTRYAYKLRVPAVSGDALLAALDDWARSRFAGQRPVLVLTQEQTVRTISNARAHVSEHYRLSLPPTGVLDALVTKQGFYRLALDAQACVPRTLYMRQVQDLDALGSLQFPVVVKPASHSPAYSQRFKKAYRVQDAESVAVLYRKIQPVEPNMVVQEWIDGSDSDIYFCLQHVASDGSLRASFVGRKIRSWPPGVGGTASCTSAHEVADELTAATSAFFRAVGVVGTASMEFKRDARSGRFMMIEPTIGRTDYQEEVATLHGVNIPLAAYRDAIGVVSDLPDVAVGQRVWRNRAIDRWSAQMQGLGLSEGMPEGARAVDAYWRWQDPVPGWAEWSGRMANRIRRLRRAPESTGMGEKG</sequence>